<evidence type="ECO:0000256" key="6">
    <source>
        <dbReference type="ARBA" id="ARBA00022692"/>
    </source>
</evidence>
<dbReference type="Pfam" id="PF06212">
    <property type="entry name" value="GRIM-19"/>
    <property type="match status" value="1"/>
</dbReference>
<evidence type="ECO:0000256" key="13">
    <source>
        <dbReference type="ARBA" id="ARBA00046797"/>
    </source>
</evidence>
<evidence type="ECO:0000256" key="8">
    <source>
        <dbReference type="ARBA" id="ARBA00022982"/>
    </source>
</evidence>
<dbReference type="Proteomes" id="UP000198287">
    <property type="component" value="Unassembled WGS sequence"/>
</dbReference>
<keyword evidence="7 14" id="KW-0999">Mitochondrion inner membrane</keyword>
<keyword evidence="10 14" id="KW-0496">Mitochondrion</keyword>
<evidence type="ECO:0000256" key="3">
    <source>
        <dbReference type="ARBA" id="ARBA00018192"/>
    </source>
</evidence>
<evidence type="ECO:0000256" key="14">
    <source>
        <dbReference type="RuleBase" id="RU368034"/>
    </source>
</evidence>
<sequence length="150" mass="17823">MSNSKFRQDLPPPGGYKPIQFLRIPAKTYFSGRTMIAGFVVIQIGAAYLCKLNEWSERNMITEERSSRLGLVPMLLAEKDRMYLKRLRQIRDEERELMKDVPGWVVGTYWGEPIFKTRPAGSWHDINLNEFYAQNSNWDLQYAYNFWKWF</sequence>
<keyword evidence="9" id="KW-1133">Transmembrane helix</keyword>
<comment type="function">
    <text evidence="12">Accessory subunit of the mitochondrial membrane respiratory chain NADH dehydrogenase (Complex I), that is believed not to be involved in catalysis. Complex I functions in the transfer of electrons from NADH to the respiratory chain. The immediate electron acceptor for the enzyme is believed to be ubiquinone. Involved in the interferon/all-trans-retinoic acid (IFN/RA) induced cell death. This apoptotic activity is inhibited by interaction with viral IRF1. Prevents the transactivation of STAT3 target genes. May play a role in CARD15-mediated innate mucosal responses and serve to regulate intestinal epithelial cell responses to microbes.</text>
</comment>
<keyword evidence="16" id="KW-1185">Reference proteome</keyword>
<proteinExistence type="inferred from homology"/>
<evidence type="ECO:0000256" key="11">
    <source>
        <dbReference type="ARBA" id="ARBA00023136"/>
    </source>
</evidence>
<evidence type="ECO:0000313" key="16">
    <source>
        <dbReference type="Proteomes" id="UP000198287"/>
    </source>
</evidence>
<dbReference type="GO" id="GO:0005743">
    <property type="term" value="C:mitochondrial inner membrane"/>
    <property type="evidence" value="ECO:0007669"/>
    <property type="project" value="UniProtKB-SubCell"/>
</dbReference>
<dbReference type="AlphaFoldDB" id="A0A226EEC0"/>
<dbReference type="STRING" id="158441.A0A226EEC0"/>
<evidence type="ECO:0000256" key="4">
    <source>
        <dbReference type="ARBA" id="ARBA00022448"/>
    </source>
</evidence>
<evidence type="ECO:0000313" key="15">
    <source>
        <dbReference type="EMBL" id="OXA55161.1"/>
    </source>
</evidence>
<evidence type="ECO:0000256" key="2">
    <source>
        <dbReference type="ARBA" id="ARBA00007312"/>
    </source>
</evidence>
<evidence type="ECO:0000256" key="9">
    <source>
        <dbReference type="ARBA" id="ARBA00022989"/>
    </source>
</evidence>
<dbReference type="PANTHER" id="PTHR12966:SF0">
    <property type="entry name" value="NADH DEHYDROGENASE [UBIQUINONE] 1 ALPHA SUBCOMPLEX SUBUNIT 13"/>
    <property type="match status" value="1"/>
</dbReference>
<name>A0A226EEC0_FOLCA</name>
<accession>A0A226EEC0</accession>
<evidence type="ECO:0000256" key="1">
    <source>
        <dbReference type="ARBA" id="ARBA00004298"/>
    </source>
</evidence>
<keyword evidence="6" id="KW-0812">Transmembrane</keyword>
<comment type="function">
    <text evidence="14">Complex I functions in the transfer of electrons from NADH to the respiratory chain. Accessory subunit of the mitochondrial membrane respiratory chain NADH dehydrogenase (Complex I), that is believed not to be involved in catalysis.</text>
</comment>
<organism evidence="15 16">
    <name type="scientific">Folsomia candida</name>
    <name type="common">Springtail</name>
    <dbReference type="NCBI Taxonomy" id="158441"/>
    <lineage>
        <taxon>Eukaryota</taxon>
        <taxon>Metazoa</taxon>
        <taxon>Ecdysozoa</taxon>
        <taxon>Arthropoda</taxon>
        <taxon>Hexapoda</taxon>
        <taxon>Collembola</taxon>
        <taxon>Entomobryomorpha</taxon>
        <taxon>Isotomoidea</taxon>
        <taxon>Isotomidae</taxon>
        <taxon>Proisotominae</taxon>
        <taxon>Folsomia</taxon>
    </lineage>
</organism>
<evidence type="ECO:0000256" key="7">
    <source>
        <dbReference type="ARBA" id="ARBA00022792"/>
    </source>
</evidence>
<reference evidence="15 16" key="1">
    <citation type="submission" date="2015-12" db="EMBL/GenBank/DDBJ databases">
        <title>The genome of Folsomia candida.</title>
        <authorList>
            <person name="Faddeeva A."/>
            <person name="Derks M.F."/>
            <person name="Anvar Y."/>
            <person name="Smit S."/>
            <person name="Van Straalen N."/>
            <person name="Roelofs D."/>
        </authorList>
    </citation>
    <scope>NUCLEOTIDE SEQUENCE [LARGE SCALE GENOMIC DNA]</scope>
    <source>
        <strain evidence="15 16">VU population</strain>
        <tissue evidence="15">Whole body</tissue>
    </source>
</reference>
<comment type="subunit">
    <text evidence="13">Complex I is composed of 45 different subunits. Interacts with CARD15, but not with CARD4. Interacts with STAT3, but not with STAT1, STAT2 and STAT5A. Interacts with OLFM4.</text>
</comment>
<protein>
    <recommendedName>
        <fullName evidence="3 14">NADH dehydrogenase [ubiquinone] 1 alpha subcomplex subunit 13</fullName>
    </recommendedName>
</protein>
<dbReference type="OMA" id="YGIREQH"/>
<keyword evidence="4 14" id="KW-0813">Transport</keyword>
<comment type="similarity">
    <text evidence="2 14">Belongs to the complex I NDUFA13 subunit family.</text>
</comment>
<dbReference type="GO" id="GO:0045271">
    <property type="term" value="C:respiratory chain complex I"/>
    <property type="evidence" value="ECO:0007669"/>
    <property type="project" value="UniProtKB-UniRule"/>
</dbReference>
<dbReference type="InterPro" id="IPR009346">
    <property type="entry name" value="GRIM-19"/>
</dbReference>
<evidence type="ECO:0000256" key="10">
    <source>
        <dbReference type="ARBA" id="ARBA00023128"/>
    </source>
</evidence>
<comment type="subcellular location">
    <subcellularLocation>
        <location evidence="1 14">Mitochondrion inner membrane</location>
        <topology evidence="1 14">Single-pass membrane protein</topology>
        <orientation evidence="1 14">Matrix side</orientation>
    </subcellularLocation>
</comment>
<gene>
    <name evidence="15" type="ORF">Fcan01_09187</name>
</gene>
<keyword evidence="5 14" id="KW-0679">Respiratory chain</keyword>
<dbReference type="PANTHER" id="PTHR12966">
    <property type="entry name" value="NADH DEHYDROGENASE UBIQUINONE 1 ALPHA SUBCOMPLEX SUBUNIT 13"/>
    <property type="match status" value="1"/>
</dbReference>
<evidence type="ECO:0000256" key="12">
    <source>
        <dbReference type="ARBA" id="ARBA00045908"/>
    </source>
</evidence>
<evidence type="ECO:0000256" key="5">
    <source>
        <dbReference type="ARBA" id="ARBA00022660"/>
    </source>
</evidence>
<dbReference type="EMBL" id="LNIX01000004">
    <property type="protein sequence ID" value="OXA55161.1"/>
    <property type="molecule type" value="Genomic_DNA"/>
</dbReference>
<keyword evidence="8 14" id="KW-0249">Electron transport</keyword>
<keyword evidence="11" id="KW-0472">Membrane</keyword>
<comment type="caution">
    <text evidence="15">The sequence shown here is derived from an EMBL/GenBank/DDBJ whole genome shotgun (WGS) entry which is preliminary data.</text>
</comment>
<dbReference type="OrthoDB" id="3308at2759"/>